<organism evidence="7 8">
    <name type="scientific">Aspergillus chevalieri</name>
    <name type="common">Eurotium chevalieri</name>
    <dbReference type="NCBI Taxonomy" id="182096"/>
    <lineage>
        <taxon>Eukaryota</taxon>
        <taxon>Fungi</taxon>
        <taxon>Dikarya</taxon>
        <taxon>Ascomycota</taxon>
        <taxon>Pezizomycotina</taxon>
        <taxon>Eurotiomycetes</taxon>
        <taxon>Eurotiomycetidae</taxon>
        <taxon>Eurotiales</taxon>
        <taxon>Aspergillaceae</taxon>
        <taxon>Aspergillus</taxon>
        <taxon>Aspergillus subgen. Aspergillus</taxon>
    </lineage>
</organism>
<dbReference type="Proteomes" id="UP000637239">
    <property type="component" value="Chromosome 5"/>
</dbReference>
<dbReference type="SUPFAM" id="SSF52309">
    <property type="entry name" value="N-(deoxy)ribosyltransferase-like"/>
    <property type="match status" value="1"/>
</dbReference>
<evidence type="ECO:0000313" key="8">
    <source>
        <dbReference type="Proteomes" id="UP000637239"/>
    </source>
</evidence>
<evidence type="ECO:0000256" key="2">
    <source>
        <dbReference type="ARBA" id="ARBA00022679"/>
    </source>
</evidence>
<evidence type="ECO:0000256" key="1">
    <source>
        <dbReference type="ARBA" id="ARBA00005406"/>
    </source>
</evidence>
<dbReference type="GO" id="GO:0061809">
    <property type="term" value="F:NAD+ nucleosidase activity, cyclic ADP-ribose generating"/>
    <property type="evidence" value="ECO:0007669"/>
    <property type="project" value="InterPro"/>
</dbReference>
<dbReference type="GO" id="GO:0016020">
    <property type="term" value="C:membrane"/>
    <property type="evidence" value="ECO:0007669"/>
    <property type="project" value="UniProtKB-ARBA"/>
</dbReference>
<dbReference type="KEGG" id="ache:ACHE_50511S"/>
<feature type="chain" id="PRO_5030515306" evidence="6">
    <location>
        <begin position="27"/>
        <end position="175"/>
    </location>
</feature>
<dbReference type="Pfam" id="PF02267">
    <property type="entry name" value="Rib_hydrolayse"/>
    <property type="match status" value="1"/>
</dbReference>
<feature type="signal peptide" evidence="6">
    <location>
        <begin position="1"/>
        <end position="26"/>
    </location>
</feature>
<keyword evidence="2" id="KW-0808">Transferase</keyword>
<dbReference type="AlphaFoldDB" id="A0A7R7ZP77"/>
<dbReference type="GO" id="GO:0016740">
    <property type="term" value="F:transferase activity"/>
    <property type="evidence" value="ECO:0007669"/>
    <property type="project" value="UniProtKB-KW"/>
</dbReference>
<keyword evidence="6" id="KW-0732">Signal</keyword>
<evidence type="ECO:0000256" key="6">
    <source>
        <dbReference type="SAM" id="SignalP"/>
    </source>
</evidence>
<sequence length="175" mass="20025">MKLFEGNLFSRLLALLLVGLLGQAIAAPTPIDLDDTHNGPLIEARGKKATQEPYKASKPKSRLAREAISKRDYLHGYQILADTFHDMQWPSKVLKERKIPGNKRKQFWKNASQALAEEAKDTVYVLLPKGSGDDWLKTTVWARKEWPNLNQAKKIVRINPDDENDKEDITHFKHK</sequence>
<evidence type="ECO:0000313" key="7">
    <source>
        <dbReference type="EMBL" id="BCR89313.1"/>
    </source>
</evidence>
<accession>A0A7R7ZP77</accession>
<proteinExistence type="inferred from homology"/>
<dbReference type="GeneID" id="66983671"/>
<dbReference type="EMBL" id="AP024420">
    <property type="protein sequence ID" value="BCR89313.1"/>
    <property type="molecule type" value="Genomic_DNA"/>
</dbReference>
<evidence type="ECO:0000256" key="4">
    <source>
        <dbReference type="ARBA" id="ARBA00023027"/>
    </source>
</evidence>
<keyword evidence="4" id="KW-0520">NAD</keyword>
<keyword evidence="3" id="KW-0378">Hydrolase</keyword>
<reference evidence="7" key="1">
    <citation type="submission" date="2021-01" db="EMBL/GenBank/DDBJ databases">
        <authorList>
            <consortium name="Aspergillus chevalieri M1 genome sequencing consortium"/>
            <person name="Kazuki M."/>
            <person name="Futagami T."/>
        </authorList>
    </citation>
    <scope>NUCLEOTIDE SEQUENCE</scope>
    <source>
        <strain evidence="7">M1</strain>
    </source>
</reference>
<evidence type="ECO:0000256" key="5">
    <source>
        <dbReference type="ARBA" id="ARBA00023157"/>
    </source>
</evidence>
<evidence type="ECO:0000256" key="3">
    <source>
        <dbReference type="ARBA" id="ARBA00022801"/>
    </source>
</evidence>
<dbReference type="InterPro" id="IPR003193">
    <property type="entry name" value="ADP-ribosyl_cyclase"/>
</dbReference>
<protein>
    <submittedName>
        <fullName evidence="7">Uncharacterized protein</fullName>
    </submittedName>
</protein>
<keyword evidence="8" id="KW-1185">Reference proteome</keyword>
<comment type="similarity">
    <text evidence="1">Belongs to the ADP-ribosyl cyclase family.</text>
</comment>
<keyword evidence="5" id="KW-1015">Disulfide bond</keyword>
<gene>
    <name evidence="7" type="ORF">ACHE_50511S</name>
</gene>
<reference evidence="7" key="2">
    <citation type="submission" date="2021-02" db="EMBL/GenBank/DDBJ databases">
        <title>Aspergillus chevalieri M1 genome sequence.</title>
        <authorList>
            <person name="Kadooka C."/>
            <person name="Mori K."/>
            <person name="Futagami T."/>
        </authorList>
    </citation>
    <scope>NUCLEOTIDE SEQUENCE</scope>
    <source>
        <strain evidence="7">M1</strain>
    </source>
</reference>
<name>A0A7R7ZP77_ASPCH</name>
<dbReference type="RefSeq" id="XP_043137835.1">
    <property type="nucleotide sequence ID" value="XM_043280236.1"/>
</dbReference>